<evidence type="ECO:0000313" key="3">
    <source>
        <dbReference type="Proteomes" id="UP000596276"/>
    </source>
</evidence>
<reference evidence="3" key="1">
    <citation type="journal article" date="2021" name="G3 (Bethesda)">
        <title>Chromosome assembled and annotated genome sequence of Aspergillus flavus NRRL 3357.</title>
        <authorList>
            <person name="Skerker J.M."/>
            <person name="Pianalto K.M."/>
            <person name="Mondo S.J."/>
            <person name="Yang K."/>
            <person name="Arkin A.P."/>
            <person name="Keller N.P."/>
            <person name="Grigoriev I.V."/>
            <person name="Louise Glass N.L."/>
        </authorList>
    </citation>
    <scope>NUCLEOTIDE SEQUENCE [LARGE SCALE GENOMIC DNA]</scope>
    <source>
        <strain evidence="3">ATCC 200026 / FGSC A1120 / IAM 13836 / NRRL 3357 / JCM 12722 / SRRC 167</strain>
    </source>
</reference>
<dbReference type="VEuPathDB" id="FungiDB:F9C07_2264185"/>
<accession>A0A7U2MZT9</accession>
<feature type="chain" id="PRO_5031077574" evidence="1">
    <location>
        <begin position="20"/>
        <end position="217"/>
    </location>
</feature>
<keyword evidence="3" id="KW-1185">Reference proteome</keyword>
<dbReference type="Proteomes" id="UP000596276">
    <property type="component" value="Chromosome 8"/>
</dbReference>
<evidence type="ECO:0000313" key="2">
    <source>
        <dbReference type="EMBL" id="QRD92927.1"/>
    </source>
</evidence>
<dbReference type="AlphaFoldDB" id="A0A7U2MZT9"/>
<organism evidence="2 3">
    <name type="scientific">Aspergillus flavus (strain ATCC 200026 / FGSC A1120 / IAM 13836 / NRRL 3357 / JCM 12722 / SRRC 167)</name>
    <dbReference type="NCBI Taxonomy" id="332952"/>
    <lineage>
        <taxon>Eukaryota</taxon>
        <taxon>Fungi</taxon>
        <taxon>Dikarya</taxon>
        <taxon>Ascomycota</taxon>
        <taxon>Pezizomycotina</taxon>
        <taxon>Eurotiomycetes</taxon>
        <taxon>Eurotiomycetidae</taxon>
        <taxon>Eurotiales</taxon>
        <taxon>Aspergillaceae</taxon>
        <taxon>Aspergillus</taxon>
        <taxon>Aspergillus subgen. Circumdati</taxon>
    </lineage>
</organism>
<protein>
    <submittedName>
        <fullName evidence="2">Uncharacterized protein</fullName>
    </submittedName>
</protein>
<name>A0A7U2MZT9_ASPFN</name>
<evidence type="ECO:0000256" key="1">
    <source>
        <dbReference type="SAM" id="SignalP"/>
    </source>
</evidence>
<proteinExistence type="predicted"/>
<sequence length="217" mass="23784">MCAIYLRITFLLCLSLSLAHVIYMNDTTGANNPLEERQLMGHQFMCCMGDCSYELVGDGNPHTDYLHRQMTSTGECRDGPGAKGCGVGFSTSHTFGYTVSAGANIGWFAPGFSVTESWTVGETKTCSADINATVCLWYDMAYTAYTVQVVNRRLYSSVCSNQPTGPLIRLIMKAPNVNNAGGGHWYCAYGDECRGEGEEYWCLTEDCPPKGKPKPQD</sequence>
<feature type="signal peptide" evidence="1">
    <location>
        <begin position="1"/>
        <end position="19"/>
    </location>
</feature>
<keyword evidence="1" id="KW-0732">Signal</keyword>
<gene>
    <name evidence="2" type="ORF">F9C07_2264185</name>
</gene>
<dbReference type="VEuPathDB" id="FungiDB:AFLA_013481"/>
<dbReference type="EMBL" id="CP044616">
    <property type="protein sequence ID" value="QRD92927.1"/>
    <property type="molecule type" value="Genomic_DNA"/>
</dbReference>